<reference evidence="2 3" key="1">
    <citation type="submission" date="2014-06" db="EMBL/GenBank/DDBJ databases">
        <title>Draft genome sequence of iron oxidizing acidophile Leptospirillum ferriphilum DSM14647.</title>
        <authorList>
            <person name="Cardenas J.P."/>
            <person name="Lazcano M."/>
            <person name="Ossandon F.J."/>
            <person name="Corbett M."/>
            <person name="Holmes D.S."/>
            <person name="Watkin E."/>
        </authorList>
    </citation>
    <scope>NUCLEOTIDE SEQUENCE [LARGE SCALE GENOMIC DNA]</scope>
    <source>
        <strain evidence="2 3">DSM 14647</strain>
    </source>
</reference>
<dbReference type="AlphaFoldDB" id="A0A094WDW1"/>
<feature type="transmembrane region" description="Helical" evidence="1">
    <location>
        <begin position="21"/>
        <end position="40"/>
    </location>
</feature>
<evidence type="ECO:0000256" key="1">
    <source>
        <dbReference type="SAM" id="Phobius"/>
    </source>
</evidence>
<dbReference type="EMBL" id="JPGK01000002">
    <property type="protein sequence ID" value="KGA94700.1"/>
    <property type="molecule type" value="Genomic_DNA"/>
</dbReference>
<sequence>MQFPEMFNRDHSSFCLFSRTGLFHILLHPVLTGLLGLSYID</sequence>
<dbReference type="PATRIC" id="fig|178606.4.peg.666"/>
<protein>
    <submittedName>
        <fullName evidence="2">Uncharacterized protein</fullName>
    </submittedName>
</protein>
<keyword evidence="1" id="KW-1133">Transmembrane helix</keyword>
<name>A0A094WDW1_9BACT</name>
<accession>A0A094WDW1</accession>
<organism evidence="2 3">
    <name type="scientific">Leptospirillum ferriphilum</name>
    <dbReference type="NCBI Taxonomy" id="178606"/>
    <lineage>
        <taxon>Bacteria</taxon>
        <taxon>Pseudomonadati</taxon>
        <taxon>Nitrospirota</taxon>
        <taxon>Nitrospiria</taxon>
        <taxon>Nitrospirales</taxon>
        <taxon>Nitrospiraceae</taxon>
        <taxon>Leptospirillum</taxon>
    </lineage>
</organism>
<dbReference type="Proteomes" id="UP000029452">
    <property type="component" value="Unassembled WGS sequence"/>
</dbReference>
<evidence type="ECO:0000313" key="3">
    <source>
        <dbReference type="Proteomes" id="UP000029452"/>
    </source>
</evidence>
<gene>
    <name evidence="2" type="ORF">LptCag_2130</name>
</gene>
<keyword evidence="1" id="KW-0472">Membrane</keyword>
<comment type="caution">
    <text evidence="2">The sequence shown here is derived from an EMBL/GenBank/DDBJ whole genome shotgun (WGS) entry which is preliminary data.</text>
</comment>
<proteinExistence type="predicted"/>
<evidence type="ECO:0000313" key="2">
    <source>
        <dbReference type="EMBL" id="KGA94700.1"/>
    </source>
</evidence>
<keyword evidence="1" id="KW-0812">Transmembrane</keyword>